<keyword evidence="2 7" id="KW-0436">Ligase</keyword>
<dbReference type="RefSeq" id="WP_111276914.1">
    <property type="nucleotide sequence ID" value="NZ_QFYS01000007.1"/>
</dbReference>
<dbReference type="PANTHER" id="PTHR43859:SF4">
    <property type="entry name" value="BUTANOATE--COA LIGASE AAE1-RELATED"/>
    <property type="match status" value="1"/>
</dbReference>
<evidence type="ECO:0000313" key="7">
    <source>
        <dbReference type="EMBL" id="RAK63604.1"/>
    </source>
</evidence>
<dbReference type="InterPro" id="IPR025110">
    <property type="entry name" value="AMP-bd_C"/>
</dbReference>
<dbReference type="Proteomes" id="UP000249524">
    <property type="component" value="Unassembled WGS sequence"/>
</dbReference>
<feature type="domain" description="AMP-dependent synthetase/ligase" evidence="5">
    <location>
        <begin position="16"/>
        <end position="398"/>
    </location>
</feature>
<keyword evidence="4" id="KW-0443">Lipid metabolism</keyword>
<dbReference type="Gene3D" id="3.40.50.12780">
    <property type="entry name" value="N-terminal domain of ligase-like"/>
    <property type="match status" value="1"/>
</dbReference>
<dbReference type="Pfam" id="PF00501">
    <property type="entry name" value="AMP-binding"/>
    <property type="match status" value="1"/>
</dbReference>
<dbReference type="PANTHER" id="PTHR43859">
    <property type="entry name" value="ACYL-ACTIVATING ENZYME"/>
    <property type="match status" value="1"/>
</dbReference>
<dbReference type="AlphaFoldDB" id="A0A328BCS3"/>
<sequence>MLALMMDRPLTLPSILEHAALYHPDRKVVTRTVEGPIHRYGYADSLGRAKQMAKALLAMGVKPGDRVATLAWSTHRHFELYFAVTGIGAVLHTINPRLHDDQIVWVARHAEDGVLFFDITFADQVAALAPRIPSVRKLVAMTDRAHAPEVPGALVYEDLIASETPEFEWPAIDERQASGLCYTSGTTGNPKGVLYGHRSTVLHALALALPDAFDLSARDVVLPCAQMYHANAWCTPYAAPLVGAGLVLPGRQLDGPSICELAVNEGATFLLGVPTIWVGVLDHLDQTGGRLTTVRNVAIGGSAPTAALIDRVEEKLGATVRQIWGMTEMSPLGVINTPLPHHAGEDRAAATQRKLKQGRGLWGVDLRIMGDDGREQPRDGRSAGALQVRGPWTASAYFKQDGAAAFTADGWFDTGDIATIDAEGYLRLTDRAKDVIKSGGEWISTLDLEDAVCSHPAVAMAAAVGVPHPKWDERPLLLVTLRPGHTAEPEALKVHVAERVAKWWVPDEVRIVDALPIGPTGKVLKRELRETLASSTPATS</sequence>
<evidence type="ECO:0000259" key="5">
    <source>
        <dbReference type="Pfam" id="PF00501"/>
    </source>
</evidence>
<dbReference type="EMBL" id="QFYS01000007">
    <property type="protein sequence ID" value="RAK63604.1"/>
    <property type="molecule type" value="Genomic_DNA"/>
</dbReference>
<keyword evidence="8" id="KW-1185">Reference proteome</keyword>
<dbReference type="OrthoDB" id="9803968at2"/>
<dbReference type="GO" id="GO:0006631">
    <property type="term" value="P:fatty acid metabolic process"/>
    <property type="evidence" value="ECO:0007669"/>
    <property type="project" value="UniProtKB-KW"/>
</dbReference>
<dbReference type="NCBIfam" id="NF004837">
    <property type="entry name" value="PRK06187.1"/>
    <property type="match status" value="1"/>
</dbReference>
<evidence type="ECO:0000313" key="8">
    <source>
        <dbReference type="Proteomes" id="UP000249524"/>
    </source>
</evidence>
<evidence type="ECO:0000256" key="2">
    <source>
        <dbReference type="ARBA" id="ARBA00022598"/>
    </source>
</evidence>
<protein>
    <submittedName>
        <fullName evidence="7">Long-chain fatty acid--CoA ligase</fullName>
    </submittedName>
</protein>
<dbReference type="InterPro" id="IPR000873">
    <property type="entry name" value="AMP-dep_synth/lig_dom"/>
</dbReference>
<evidence type="ECO:0000256" key="4">
    <source>
        <dbReference type="ARBA" id="ARBA00023098"/>
    </source>
</evidence>
<dbReference type="InterPro" id="IPR020845">
    <property type="entry name" value="AMP-binding_CS"/>
</dbReference>
<dbReference type="Gene3D" id="3.30.300.30">
    <property type="match status" value="1"/>
</dbReference>
<proteinExistence type="inferred from homology"/>
<name>A0A328BCS3_9CAUL</name>
<comment type="caution">
    <text evidence="7">The sequence shown here is derived from an EMBL/GenBank/DDBJ whole genome shotgun (WGS) entry which is preliminary data.</text>
</comment>
<evidence type="ECO:0000256" key="1">
    <source>
        <dbReference type="ARBA" id="ARBA00006432"/>
    </source>
</evidence>
<dbReference type="GO" id="GO:0016874">
    <property type="term" value="F:ligase activity"/>
    <property type="evidence" value="ECO:0007669"/>
    <property type="project" value="UniProtKB-KW"/>
</dbReference>
<organism evidence="7 8">
    <name type="scientific">Phenylobacterium kunshanense</name>
    <dbReference type="NCBI Taxonomy" id="1445034"/>
    <lineage>
        <taxon>Bacteria</taxon>
        <taxon>Pseudomonadati</taxon>
        <taxon>Pseudomonadota</taxon>
        <taxon>Alphaproteobacteria</taxon>
        <taxon>Caulobacterales</taxon>
        <taxon>Caulobacteraceae</taxon>
        <taxon>Phenylobacterium</taxon>
    </lineage>
</organism>
<dbReference type="SUPFAM" id="SSF56801">
    <property type="entry name" value="Acetyl-CoA synthetase-like"/>
    <property type="match status" value="1"/>
</dbReference>
<dbReference type="InterPro" id="IPR045851">
    <property type="entry name" value="AMP-bd_C_sf"/>
</dbReference>
<dbReference type="Pfam" id="PF13193">
    <property type="entry name" value="AMP-binding_C"/>
    <property type="match status" value="1"/>
</dbReference>
<dbReference type="CDD" id="cd12119">
    <property type="entry name" value="ttLC_FACS_AlkK_like"/>
    <property type="match status" value="1"/>
</dbReference>
<reference evidence="7 8" key="1">
    <citation type="submission" date="2018-05" db="EMBL/GenBank/DDBJ databases">
        <authorList>
            <person name="Lanie J.A."/>
            <person name="Ng W.-L."/>
            <person name="Kazmierczak K.M."/>
            <person name="Andrzejewski T.M."/>
            <person name="Davidsen T.M."/>
            <person name="Wayne K.J."/>
            <person name="Tettelin H."/>
            <person name="Glass J.I."/>
            <person name="Rusch D."/>
            <person name="Podicherti R."/>
            <person name="Tsui H.-C.T."/>
            <person name="Winkler M.E."/>
        </authorList>
    </citation>
    <scope>NUCLEOTIDE SEQUENCE [LARGE SCALE GENOMIC DNA]</scope>
    <source>
        <strain evidence="7 8">BUT-10</strain>
    </source>
</reference>
<dbReference type="PROSITE" id="PS00455">
    <property type="entry name" value="AMP_BINDING"/>
    <property type="match status" value="1"/>
</dbReference>
<feature type="domain" description="AMP-binding enzyme C-terminal" evidence="6">
    <location>
        <begin position="448"/>
        <end position="522"/>
    </location>
</feature>
<accession>A0A328BCS3</accession>
<comment type="similarity">
    <text evidence="1">Belongs to the ATP-dependent AMP-binding enzyme family.</text>
</comment>
<gene>
    <name evidence="7" type="ORF">DJ019_15185</name>
</gene>
<evidence type="ECO:0000256" key="3">
    <source>
        <dbReference type="ARBA" id="ARBA00022832"/>
    </source>
</evidence>
<dbReference type="InterPro" id="IPR042099">
    <property type="entry name" value="ANL_N_sf"/>
</dbReference>
<keyword evidence="3" id="KW-0276">Fatty acid metabolism</keyword>
<evidence type="ECO:0000259" key="6">
    <source>
        <dbReference type="Pfam" id="PF13193"/>
    </source>
</evidence>